<evidence type="ECO:0000259" key="3">
    <source>
        <dbReference type="PROSITE" id="PS50263"/>
    </source>
</evidence>
<evidence type="ECO:0000256" key="2">
    <source>
        <dbReference type="ARBA" id="ARBA00022801"/>
    </source>
</evidence>
<dbReference type="InterPro" id="IPR036526">
    <property type="entry name" value="C-N_Hydrolase_sf"/>
</dbReference>
<reference evidence="4" key="1">
    <citation type="submission" date="2022-01" db="EMBL/GenBank/DDBJ databases">
        <authorList>
            <person name="Karlyshev A.V."/>
            <person name="Jaspars M."/>
        </authorList>
    </citation>
    <scope>NUCLEOTIDE SEQUENCE</scope>
    <source>
        <strain evidence="4">AGSA3-2</strain>
    </source>
</reference>
<sequence>MSDLITVAAVQMTSGKVLTDNLRAAEAGLERAAAGGARLALLPENFAGYGVNYRELAARYDDLLAWLGEQARRHQLYLAAGSLPARYRPDGSEVPAPRVRTRSVLLGPDGAVIAGYDKLHLFDVDVQDSQGRYRESEVFEPGDAVVTAPAAGLTLGMAICYDLRFPLLARALVARGAELLIYPSAFTATTGAAHWELLMRACAVQNGCYVLGANQCGQHSEKRASFGHSMLVDPWGRVVAQAGGEPSVVLGDVDRATLTQVRSALPVHQHQRFTVESFYDLR</sequence>
<dbReference type="Gene3D" id="3.60.110.10">
    <property type="entry name" value="Carbon-nitrogen hydrolase"/>
    <property type="match status" value="1"/>
</dbReference>
<comment type="caution">
    <text evidence="4">The sequence shown here is derived from an EMBL/GenBank/DDBJ whole genome shotgun (WGS) entry which is preliminary data.</text>
</comment>
<evidence type="ECO:0000256" key="1">
    <source>
        <dbReference type="ARBA" id="ARBA00010613"/>
    </source>
</evidence>
<dbReference type="PANTHER" id="PTHR23088">
    <property type="entry name" value="NITRILASE-RELATED"/>
    <property type="match status" value="1"/>
</dbReference>
<dbReference type="PROSITE" id="PS50263">
    <property type="entry name" value="CN_HYDROLASE"/>
    <property type="match status" value="1"/>
</dbReference>
<accession>A0A9Q3W766</accession>
<evidence type="ECO:0000313" key="5">
    <source>
        <dbReference type="Proteomes" id="UP001107961"/>
    </source>
</evidence>
<dbReference type="RefSeq" id="WP_233926008.1">
    <property type="nucleotide sequence ID" value="NZ_JAJVKT010000020.1"/>
</dbReference>
<organism evidence="4 5">
    <name type="scientific">Alloalcanivorax xenomutans</name>
    <dbReference type="NCBI Taxonomy" id="1094342"/>
    <lineage>
        <taxon>Bacteria</taxon>
        <taxon>Pseudomonadati</taxon>
        <taxon>Pseudomonadota</taxon>
        <taxon>Gammaproteobacteria</taxon>
        <taxon>Oceanospirillales</taxon>
        <taxon>Alcanivoracaceae</taxon>
        <taxon>Alloalcanivorax</taxon>
    </lineage>
</organism>
<keyword evidence="2 4" id="KW-0378">Hydrolase</keyword>
<comment type="similarity">
    <text evidence="1">Belongs to the carbon-nitrogen hydrolase superfamily. NIT1/NIT2 family.</text>
</comment>
<dbReference type="PROSITE" id="PS01227">
    <property type="entry name" value="UPF0012"/>
    <property type="match status" value="1"/>
</dbReference>
<gene>
    <name evidence="4" type="ORF">LZG35_15695</name>
</gene>
<dbReference type="InterPro" id="IPR001110">
    <property type="entry name" value="UPF0012_CS"/>
</dbReference>
<dbReference type="InterPro" id="IPR003010">
    <property type="entry name" value="C-N_Hydrolase"/>
</dbReference>
<dbReference type="AlphaFoldDB" id="A0A9Q3W766"/>
<protein>
    <submittedName>
        <fullName evidence="4">Carbon-nitrogen hydrolase family protein</fullName>
    </submittedName>
</protein>
<dbReference type="SUPFAM" id="SSF56317">
    <property type="entry name" value="Carbon-nitrogen hydrolase"/>
    <property type="match status" value="1"/>
</dbReference>
<dbReference type="Pfam" id="PF00795">
    <property type="entry name" value="CN_hydrolase"/>
    <property type="match status" value="1"/>
</dbReference>
<evidence type="ECO:0000313" key="4">
    <source>
        <dbReference type="EMBL" id="MCE7510081.1"/>
    </source>
</evidence>
<dbReference type="EMBL" id="JAJVKT010000020">
    <property type="protein sequence ID" value="MCE7510081.1"/>
    <property type="molecule type" value="Genomic_DNA"/>
</dbReference>
<dbReference type="PANTHER" id="PTHR23088:SF27">
    <property type="entry name" value="DEAMINATED GLUTATHIONE AMIDASE"/>
    <property type="match status" value="1"/>
</dbReference>
<dbReference type="InterPro" id="IPR045254">
    <property type="entry name" value="Nit1/2_C-N_Hydrolase"/>
</dbReference>
<dbReference type="CDD" id="cd07572">
    <property type="entry name" value="nit"/>
    <property type="match status" value="1"/>
</dbReference>
<proteinExistence type="inferred from homology"/>
<feature type="domain" description="CN hydrolase" evidence="3">
    <location>
        <begin position="5"/>
        <end position="255"/>
    </location>
</feature>
<dbReference type="GO" id="GO:0016811">
    <property type="term" value="F:hydrolase activity, acting on carbon-nitrogen (but not peptide) bonds, in linear amides"/>
    <property type="evidence" value="ECO:0007669"/>
    <property type="project" value="InterPro"/>
</dbReference>
<dbReference type="Proteomes" id="UP001107961">
    <property type="component" value="Unassembled WGS sequence"/>
</dbReference>
<name>A0A9Q3W766_9GAMM</name>
<keyword evidence="5" id="KW-1185">Reference proteome</keyword>